<dbReference type="Gene3D" id="1.25.40.20">
    <property type="entry name" value="Ankyrin repeat-containing domain"/>
    <property type="match status" value="1"/>
</dbReference>
<name>A0ABY6KA66_9ARAC</name>
<accession>A0ABY6KA66</accession>
<feature type="compositionally biased region" description="Low complexity" evidence="9">
    <location>
        <begin position="13"/>
        <end position="24"/>
    </location>
</feature>
<dbReference type="InterPro" id="IPR002153">
    <property type="entry name" value="TRPC_channel"/>
</dbReference>
<evidence type="ECO:0000256" key="7">
    <source>
        <dbReference type="ARBA" id="ARBA00023298"/>
    </source>
</evidence>
<dbReference type="SUPFAM" id="SSF48403">
    <property type="entry name" value="Ankyrin repeat"/>
    <property type="match status" value="1"/>
</dbReference>
<evidence type="ECO:0000256" key="8">
    <source>
        <dbReference type="ARBA" id="ARBA00023303"/>
    </source>
</evidence>
<evidence type="ECO:0000256" key="5">
    <source>
        <dbReference type="ARBA" id="ARBA00023028"/>
    </source>
</evidence>
<evidence type="ECO:0000256" key="9">
    <source>
        <dbReference type="SAM" id="MobiDB-lite"/>
    </source>
</evidence>
<dbReference type="Pfam" id="PF13637">
    <property type="entry name" value="Ank_4"/>
    <property type="match status" value="1"/>
</dbReference>
<keyword evidence="7" id="KW-1053">Target membrane</keyword>
<dbReference type="PANTHER" id="PTHR10117">
    <property type="entry name" value="TRANSIENT RECEPTOR POTENTIAL CHANNEL"/>
    <property type="match status" value="1"/>
</dbReference>
<reference evidence="10 11" key="1">
    <citation type="submission" date="2022-01" db="EMBL/GenBank/DDBJ databases">
        <title>A chromosomal length assembly of Cordylochernes scorpioides.</title>
        <authorList>
            <person name="Zeh D."/>
            <person name="Zeh J."/>
        </authorList>
    </citation>
    <scope>NUCLEOTIDE SEQUENCE [LARGE SCALE GENOMIC DNA]</scope>
    <source>
        <strain evidence="10">IN4F17</strain>
        <tissue evidence="10">Whole Body</tissue>
    </source>
</reference>
<dbReference type="InterPro" id="IPR002110">
    <property type="entry name" value="Ankyrin_rpt"/>
</dbReference>
<keyword evidence="5" id="KW-0638">Presynaptic neurotoxin</keyword>
<keyword evidence="2" id="KW-0813">Transport</keyword>
<organism evidence="10 11">
    <name type="scientific">Cordylochernes scorpioides</name>
    <dbReference type="NCBI Taxonomy" id="51811"/>
    <lineage>
        <taxon>Eukaryota</taxon>
        <taxon>Metazoa</taxon>
        <taxon>Ecdysozoa</taxon>
        <taxon>Arthropoda</taxon>
        <taxon>Chelicerata</taxon>
        <taxon>Arachnida</taxon>
        <taxon>Pseudoscorpiones</taxon>
        <taxon>Cheliferoidea</taxon>
        <taxon>Chernetidae</taxon>
        <taxon>Cordylochernes</taxon>
    </lineage>
</organism>
<dbReference type="EMBL" id="CP092865">
    <property type="protein sequence ID" value="UYV64738.1"/>
    <property type="molecule type" value="Genomic_DNA"/>
</dbReference>
<keyword evidence="8" id="KW-0407">Ion channel</keyword>
<evidence type="ECO:0000256" key="4">
    <source>
        <dbReference type="ARBA" id="ARBA00022537"/>
    </source>
</evidence>
<keyword evidence="7" id="KW-0472">Membrane</keyword>
<evidence type="ECO:0000256" key="1">
    <source>
        <dbReference type="ARBA" id="ARBA00004175"/>
    </source>
</evidence>
<protein>
    <submittedName>
        <fullName evidence="10">Uncharacterized protein</fullName>
    </submittedName>
</protein>
<dbReference type="Proteomes" id="UP001235939">
    <property type="component" value="Chromosome 03"/>
</dbReference>
<dbReference type="InterPro" id="IPR036770">
    <property type="entry name" value="Ankyrin_rpt-contain_sf"/>
</dbReference>
<keyword evidence="5" id="KW-0800">Toxin</keyword>
<keyword evidence="11" id="KW-1185">Reference proteome</keyword>
<keyword evidence="3" id="KW-0268">Exocytosis</keyword>
<evidence type="ECO:0000256" key="3">
    <source>
        <dbReference type="ARBA" id="ARBA00022483"/>
    </source>
</evidence>
<sequence length="114" mass="12655">MEGRREAADSDQESTISSLLPLPELTPEEKEFTEKIKSGDLKTAQSFYEDHPELNINAVDMCGLTALHFAVEGRNKEMVSWLLSIDGIMVRDVVLHAVNTGDLELAEILLDAIK</sequence>
<gene>
    <name evidence="10" type="ORF">LAZ67_3001827</name>
</gene>
<keyword evidence="6" id="KW-0406">Ion transport</keyword>
<evidence type="ECO:0000313" key="11">
    <source>
        <dbReference type="Proteomes" id="UP001235939"/>
    </source>
</evidence>
<evidence type="ECO:0000256" key="2">
    <source>
        <dbReference type="ARBA" id="ARBA00022448"/>
    </source>
</evidence>
<keyword evidence="4" id="KW-1052">Target cell membrane</keyword>
<proteinExistence type="predicted"/>
<comment type="subcellular location">
    <subcellularLocation>
        <location evidence="1">Target cell membrane</location>
    </subcellularLocation>
</comment>
<evidence type="ECO:0000256" key="6">
    <source>
        <dbReference type="ARBA" id="ARBA00023065"/>
    </source>
</evidence>
<evidence type="ECO:0000313" key="10">
    <source>
        <dbReference type="EMBL" id="UYV64738.1"/>
    </source>
</evidence>
<keyword evidence="5" id="KW-0528">Neurotoxin</keyword>
<dbReference type="PANTHER" id="PTHR10117:SF54">
    <property type="entry name" value="TRANSIENT RECEPTOR POTENTIAL-GAMMA PROTEIN"/>
    <property type="match status" value="1"/>
</dbReference>
<feature type="region of interest" description="Disordered" evidence="9">
    <location>
        <begin position="1"/>
        <end position="24"/>
    </location>
</feature>